<dbReference type="EMBL" id="JAKJXP020000142">
    <property type="protein sequence ID" value="KAK7742431.1"/>
    <property type="molecule type" value="Genomic_DNA"/>
</dbReference>
<sequence>MLREPSELTVVKTSPASSSDLQGSGYQPADLRMEAPRGPCFRCGINTSRLCNTCGDEFICSDLCNEFSTAEYTKTCGTHEKTTTDCLLGGITRGEIPVEYDTCRDFGFETCSAFTDRSSLFGVYKTLIVNCSIAPPNLNKWREQRRMLKMISETFKGHKKVVPEYCHDFSLENPELFE</sequence>
<dbReference type="Proteomes" id="UP001320420">
    <property type="component" value="Unassembled WGS sequence"/>
</dbReference>
<organism evidence="2 3">
    <name type="scientific">Diatrype stigma</name>
    <dbReference type="NCBI Taxonomy" id="117547"/>
    <lineage>
        <taxon>Eukaryota</taxon>
        <taxon>Fungi</taxon>
        <taxon>Dikarya</taxon>
        <taxon>Ascomycota</taxon>
        <taxon>Pezizomycotina</taxon>
        <taxon>Sordariomycetes</taxon>
        <taxon>Xylariomycetidae</taxon>
        <taxon>Xylariales</taxon>
        <taxon>Diatrypaceae</taxon>
        <taxon>Diatrype</taxon>
    </lineage>
</organism>
<evidence type="ECO:0000313" key="3">
    <source>
        <dbReference type="Proteomes" id="UP001320420"/>
    </source>
</evidence>
<evidence type="ECO:0000313" key="2">
    <source>
        <dbReference type="EMBL" id="KAK7742431.1"/>
    </source>
</evidence>
<gene>
    <name evidence="2" type="ORF">SLS62_010739</name>
</gene>
<feature type="region of interest" description="Disordered" evidence="1">
    <location>
        <begin position="1"/>
        <end position="30"/>
    </location>
</feature>
<proteinExistence type="predicted"/>
<protein>
    <submittedName>
        <fullName evidence="2">Uncharacterized protein</fullName>
    </submittedName>
</protein>
<name>A0AAN9YHH6_9PEZI</name>
<keyword evidence="3" id="KW-1185">Reference proteome</keyword>
<comment type="caution">
    <text evidence="2">The sequence shown here is derived from an EMBL/GenBank/DDBJ whole genome shotgun (WGS) entry which is preliminary data.</text>
</comment>
<dbReference type="AlphaFoldDB" id="A0AAN9YHH6"/>
<feature type="compositionally biased region" description="Polar residues" evidence="1">
    <location>
        <begin position="11"/>
        <end position="25"/>
    </location>
</feature>
<accession>A0AAN9YHH6</accession>
<reference evidence="2 3" key="1">
    <citation type="submission" date="2024-02" db="EMBL/GenBank/DDBJ databases">
        <title>De novo assembly and annotation of 12 fungi associated with fruit tree decline syndrome in Ontario, Canada.</title>
        <authorList>
            <person name="Sulman M."/>
            <person name="Ellouze W."/>
            <person name="Ilyukhin E."/>
        </authorList>
    </citation>
    <scope>NUCLEOTIDE SEQUENCE [LARGE SCALE GENOMIC DNA]</scope>
    <source>
        <strain evidence="2 3">M11/M66-122</strain>
    </source>
</reference>
<evidence type="ECO:0000256" key="1">
    <source>
        <dbReference type="SAM" id="MobiDB-lite"/>
    </source>
</evidence>